<dbReference type="InParanoid" id="A0A1Y2FMR9"/>
<dbReference type="AlphaFoldDB" id="A0A1Y2FMR9"/>
<dbReference type="PROSITE" id="PS51221">
    <property type="entry name" value="TTL"/>
    <property type="match status" value="1"/>
</dbReference>
<dbReference type="Proteomes" id="UP000193467">
    <property type="component" value="Unassembled WGS sequence"/>
</dbReference>
<comment type="caution">
    <text evidence="2">The sequence shown here is derived from an EMBL/GenBank/DDBJ whole genome shotgun (WGS) entry which is preliminary data.</text>
</comment>
<dbReference type="FunCoup" id="A0A1Y2FMR9">
    <property type="interactions" value="5"/>
</dbReference>
<evidence type="ECO:0000313" key="2">
    <source>
        <dbReference type="EMBL" id="ORY85290.1"/>
    </source>
</evidence>
<keyword evidence="2" id="KW-0436">Ligase</keyword>
<feature type="region of interest" description="Disordered" evidence="1">
    <location>
        <begin position="183"/>
        <end position="202"/>
    </location>
</feature>
<proteinExistence type="predicted"/>
<dbReference type="PANTHER" id="PTHR47551">
    <property type="entry name" value="TUBULIN--TYROSINE LIGASE PBY1-RELATED"/>
    <property type="match status" value="1"/>
</dbReference>
<accession>A0A1Y2FMR9</accession>
<feature type="compositionally biased region" description="Acidic residues" evidence="1">
    <location>
        <begin position="183"/>
        <end position="194"/>
    </location>
</feature>
<dbReference type="EMBL" id="MCGR01000016">
    <property type="protein sequence ID" value="ORY85290.1"/>
    <property type="molecule type" value="Genomic_DNA"/>
</dbReference>
<protein>
    <submittedName>
        <fullName evidence="2">Tubulin-tyrosine ligase family-domain-containing protein</fullName>
    </submittedName>
</protein>
<dbReference type="SUPFAM" id="SSF56059">
    <property type="entry name" value="Glutathione synthetase ATP-binding domain-like"/>
    <property type="match status" value="1"/>
</dbReference>
<dbReference type="STRING" id="106004.A0A1Y2FMR9"/>
<gene>
    <name evidence="2" type="ORF">BCR35DRAFT_351617</name>
</gene>
<dbReference type="InterPro" id="IPR004344">
    <property type="entry name" value="TTL/TTLL_fam"/>
</dbReference>
<evidence type="ECO:0000256" key="1">
    <source>
        <dbReference type="SAM" id="MobiDB-lite"/>
    </source>
</evidence>
<name>A0A1Y2FMR9_9BASI</name>
<evidence type="ECO:0000313" key="3">
    <source>
        <dbReference type="Proteomes" id="UP000193467"/>
    </source>
</evidence>
<dbReference type="InterPro" id="IPR027746">
    <property type="entry name" value="TTL"/>
</dbReference>
<dbReference type="Gene3D" id="3.30.470.20">
    <property type="entry name" value="ATP-grasp fold, B domain"/>
    <property type="match status" value="1"/>
</dbReference>
<sequence>MAPAQTQKKQRVALARYPASQQYIIDSLRLAFAKHSDWTLITNRAEVEGAPDLQWSDYDEIDWDVLKDGTLVNSYVIRKGLIRKNHLAHTVALYVSKNPDSCLKRSVPKTLFFNLSFPDELDELLQDELYDVAEAFQNDEESGAEPKWWIVKAALADKGNGIRLFSSREMLDSIFENDFAVLSDDEEEESDEEGGTAGAYGTDTRVDASQLQEWVIQEYISKPLLIDPTPGSDSLGHKFHLRVYVVAVGGLSVYVHHPYLALFAPTPYELPSATDDGPVDLSSHLTNTCLQTAILGEATPEVAVSTLSAMADRVILGGPHQGEKLGEANVHRIEDQVAATVADVFKAAVSAGTSFQALPNAFEIFGVDFLVDDTFNVSLLEINACPDFAQTGKELQTIIDHLFACTLETAVLPYFRRQEGELATEGPEEGEELVQEFGKLGVESRGLRKVLDMQVSKAW</sequence>
<dbReference type="OrthoDB" id="202825at2759"/>
<dbReference type="GO" id="GO:0016874">
    <property type="term" value="F:ligase activity"/>
    <property type="evidence" value="ECO:0007669"/>
    <property type="project" value="UniProtKB-KW"/>
</dbReference>
<dbReference type="Pfam" id="PF03133">
    <property type="entry name" value="TTL"/>
    <property type="match status" value="1"/>
</dbReference>
<organism evidence="2 3">
    <name type="scientific">Leucosporidium creatinivorum</name>
    <dbReference type="NCBI Taxonomy" id="106004"/>
    <lineage>
        <taxon>Eukaryota</taxon>
        <taxon>Fungi</taxon>
        <taxon>Dikarya</taxon>
        <taxon>Basidiomycota</taxon>
        <taxon>Pucciniomycotina</taxon>
        <taxon>Microbotryomycetes</taxon>
        <taxon>Leucosporidiales</taxon>
        <taxon>Leucosporidium</taxon>
    </lineage>
</organism>
<keyword evidence="3" id="KW-1185">Reference proteome</keyword>
<dbReference type="GO" id="GO:0000932">
    <property type="term" value="C:P-body"/>
    <property type="evidence" value="ECO:0007669"/>
    <property type="project" value="TreeGrafter"/>
</dbReference>
<reference evidence="2 3" key="1">
    <citation type="submission" date="2016-07" db="EMBL/GenBank/DDBJ databases">
        <title>Pervasive Adenine N6-methylation of Active Genes in Fungi.</title>
        <authorList>
            <consortium name="DOE Joint Genome Institute"/>
            <person name="Mondo S.J."/>
            <person name="Dannebaum R.O."/>
            <person name="Kuo R.C."/>
            <person name="Labutti K."/>
            <person name="Haridas S."/>
            <person name="Kuo A."/>
            <person name="Salamov A."/>
            <person name="Ahrendt S.R."/>
            <person name="Lipzen A."/>
            <person name="Sullivan W."/>
            <person name="Andreopoulos W.B."/>
            <person name="Clum A."/>
            <person name="Lindquist E."/>
            <person name="Daum C."/>
            <person name="Ramamoorthy G.K."/>
            <person name="Gryganskyi A."/>
            <person name="Culley D."/>
            <person name="Magnuson J.K."/>
            <person name="James T.Y."/>
            <person name="O'Malley M.A."/>
            <person name="Stajich J.E."/>
            <person name="Spatafora J.W."/>
            <person name="Visel A."/>
            <person name="Grigoriev I.V."/>
        </authorList>
    </citation>
    <scope>NUCLEOTIDE SEQUENCE [LARGE SCALE GENOMIC DNA]</scope>
    <source>
        <strain evidence="2 3">62-1032</strain>
    </source>
</reference>
<dbReference type="PANTHER" id="PTHR47551:SF1">
    <property type="entry name" value="TUBULIN--TYROSINE LIGASE PBY1-RELATED"/>
    <property type="match status" value="1"/>
</dbReference>